<feature type="transmembrane region" description="Helical" evidence="1">
    <location>
        <begin position="12"/>
        <end position="31"/>
    </location>
</feature>
<dbReference type="Proteomes" id="UP000596004">
    <property type="component" value="Chromosome"/>
</dbReference>
<accession>A0A7T9DKC6</accession>
<dbReference type="EMBL" id="CP064981">
    <property type="protein sequence ID" value="QQR92891.1"/>
    <property type="molecule type" value="Genomic_DNA"/>
</dbReference>
<reference evidence="2" key="1">
    <citation type="submission" date="2020-11" db="EMBL/GenBank/DDBJ databases">
        <title>Connecting structure to function with the recovery of over 1000 high-quality activated sludge metagenome-assembled genomes encoding full-length rRNA genes using long-read sequencing.</title>
        <authorList>
            <person name="Singleton C.M."/>
            <person name="Petriglieri F."/>
            <person name="Kristensen J.M."/>
            <person name="Kirkegaard R.H."/>
            <person name="Michaelsen T.Y."/>
            <person name="Andersen M.H."/>
            <person name="Karst S.M."/>
            <person name="Dueholm M.S."/>
            <person name="Nielsen P.H."/>
            <person name="Albertsen M."/>
        </authorList>
    </citation>
    <scope>NUCLEOTIDE SEQUENCE</scope>
    <source>
        <strain evidence="2">Fred_18-Q3-R57-64_BAT3C.431</strain>
    </source>
</reference>
<keyword evidence="1" id="KW-1133">Transmembrane helix</keyword>
<evidence type="ECO:0000256" key="1">
    <source>
        <dbReference type="SAM" id="Phobius"/>
    </source>
</evidence>
<gene>
    <name evidence="2" type="ORF">IPJ89_01440</name>
</gene>
<proteinExistence type="predicted"/>
<name>A0A7T9DKC6_9ARCH</name>
<dbReference type="AlphaFoldDB" id="A0A7T9DKC6"/>
<evidence type="ECO:0000313" key="2">
    <source>
        <dbReference type="EMBL" id="QQR92891.1"/>
    </source>
</evidence>
<sequence length="76" mass="8890">MGIFDGRLDLLLLFIAQVVQIVLSILIYIRLTEMVSSHHTRTRTRMKAMHASMEHLLNGMKFSRMLRNKKHVRGRA</sequence>
<keyword evidence="1" id="KW-0812">Transmembrane</keyword>
<protein>
    <submittedName>
        <fullName evidence="2">Uncharacterized protein</fullName>
    </submittedName>
</protein>
<organism evidence="2">
    <name type="scientific">Candidatus Iainarchaeum sp</name>
    <dbReference type="NCBI Taxonomy" id="3101447"/>
    <lineage>
        <taxon>Archaea</taxon>
        <taxon>Candidatus Iainarchaeota</taxon>
        <taxon>Candidatus Iainarchaeia</taxon>
        <taxon>Candidatus Iainarchaeales</taxon>
        <taxon>Candidatus Iainarchaeaceae</taxon>
        <taxon>Candidatus Iainarchaeum</taxon>
    </lineage>
</organism>
<keyword evidence="1" id="KW-0472">Membrane</keyword>